<dbReference type="Gene3D" id="3.40.50.1460">
    <property type="match status" value="1"/>
</dbReference>
<dbReference type="Proteomes" id="UP001500936">
    <property type="component" value="Unassembled WGS sequence"/>
</dbReference>
<evidence type="ECO:0000313" key="2">
    <source>
        <dbReference type="EMBL" id="GAA4419007.1"/>
    </source>
</evidence>
<dbReference type="Pfam" id="PF00656">
    <property type="entry name" value="Peptidase_C14"/>
    <property type="match status" value="1"/>
</dbReference>
<reference evidence="3" key="1">
    <citation type="journal article" date="2019" name="Int. J. Syst. Evol. Microbiol.">
        <title>The Global Catalogue of Microorganisms (GCM) 10K type strain sequencing project: providing services to taxonomists for standard genome sequencing and annotation.</title>
        <authorList>
            <consortium name="The Broad Institute Genomics Platform"/>
            <consortium name="The Broad Institute Genome Sequencing Center for Infectious Disease"/>
            <person name="Wu L."/>
            <person name="Ma J."/>
        </authorList>
    </citation>
    <scope>NUCLEOTIDE SEQUENCE [LARGE SCALE GENOMIC DNA]</scope>
    <source>
        <strain evidence="3">JCM 17925</strain>
    </source>
</reference>
<proteinExistence type="predicted"/>
<dbReference type="EMBL" id="BAABHB010000017">
    <property type="protein sequence ID" value="GAA4419007.1"/>
    <property type="molecule type" value="Genomic_DNA"/>
</dbReference>
<dbReference type="InterPro" id="IPR011600">
    <property type="entry name" value="Pept_C14_caspase"/>
</dbReference>
<feature type="domain" description="Peptidase C14 caspase" evidence="1">
    <location>
        <begin position="67"/>
        <end position="272"/>
    </location>
</feature>
<accession>A0ABP8KYT1</accession>
<evidence type="ECO:0000259" key="1">
    <source>
        <dbReference type="Pfam" id="PF00656"/>
    </source>
</evidence>
<comment type="caution">
    <text evidence="2">The sequence shown here is derived from an EMBL/GenBank/DDBJ whole genome shotgun (WGS) entry which is preliminary data.</text>
</comment>
<keyword evidence="3" id="KW-1185">Reference proteome</keyword>
<sequence length="398" mass="45652">MKRRCNFYGFFYPLSLYLAVLLPGFLISHPSSGQTFHCIIVADTKISDIGPSCTRDLAAMAGRLDTIARTLGYRFNLVVRNDEQFGPQGLNDALDQINCQPSDVVFFYYSGHGFNKPEDTGEFPYLRLVHPAATVRGDSLIREIVTLNTIRIEDVHRRLIEKKPRLCVTLSDCCNQILNDARGVQTLRPTFRGIYTEKDLDMLRRLFSNTEGDVLITTAKRGERALSTSSFGGLYTFSWLDAVQQAEANNNDVTWETLLNDAEQRLQNMLRQNFPGYKKHHSHWRINLKPREVPPPPCSRVTFDQINTFLNQLTDETKSFTERNTLRQQTAPRYFAADGDVKIYIRNPERPVDILPIESYLKNLQLHAASIVRVNVVERLSELATDCRYRILTIEEIR</sequence>
<dbReference type="RefSeq" id="WP_345271084.1">
    <property type="nucleotide sequence ID" value="NZ_BAABHB010000017.1"/>
</dbReference>
<name>A0ABP8KYT1_9BACT</name>
<organism evidence="2 3">
    <name type="scientific">Nibrella viscosa</name>
    <dbReference type="NCBI Taxonomy" id="1084524"/>
    <lineage>
        <taxon>Bacteria</taxon>
        <taxon>Pseudomonadati</taxon>
        <taxon>Bacteroidota</taxon>
        <taxon>Cytophagia</taxon>
        <taxon>Cytophagales</taxon>
        <taxon>Spirosomataceae</taxon>
        <taxon>Nibrella</taxon>
    </lineage>
</organism>
<evidence type="ECO:0000313" key="3">
    <source>
        <dbReference type="Proteomes" id="UP001500936"/>
    </source>
</evidence>
<protein>
    <recommendedName>
        <fullName evidence="1">Peptidase C14 caspase domain-containing protein</fullName>
    </recommendedName>
</protein>
<gene>
    <name evidence="2" type="ORF">GCM10023187_52990</name>
</gene>